<feature type="compositionally biased region" description="Basic and acidic residues" evidence="2">
    <location>
        <begin position="478"/>
        <end position="492"/>
    </location>
</feature>
<feature type="region of interest" description="Disordered" evidence="2">
    <location>
        <begin position="238"/>
        <end position="275"/>
    </location>
</feature>
<keyword evidence="1" id="KW-0175">Coiled coil</keyword>
<feature type="compositionally biased region" description="Basic and acidic residues" evidence="2">
    <location>
        <begin position="257"/>
        <end position="275"/>
    </location>
</feature>
<feature type="compositionally biased region" description="Basic and acidic residues" evidence="2">
    <location>
        <begin position="339"/>
        <end position="348"/>
    </location>
</feature>
<feature type="compositionally biased region" description="Low complexity" evidence="2">
    <location>
        <begin position="149"/>
        <end position="158"/>
    </location>
</feature>
<feature type="compositionally biased region" description="Polar residues" evidence="2">
    <location>
        <begin position="167"/>
        <end position="176"/>
    </location>
</feature>
<feature type="compositionally biased region" description="Acidic residues" evidence="2">
    <location>
        <begin position="577"/>
        <end position="586"/>
    </location>
</feature>
<evidence type="ECO:0000256" key="1">
    <source>
        <dbReference type="SAM" id="Coils"/>
    </source>
</evidence>
<feature type="compositionally biased region" description="Polar residues" evidence="2">
    <location>
        <begin position="493"/>
        <end position="503"/>
    </location>
</feature>
<dbReference type="AlphaFoldDB" id="A0A7M6DMJ2"/>
<protein>
    <submittedName>
        <fullName evidence="3">Uncharacterized protein</fullName>
    </submittedName>
</protein>
<dbReference type="OrthoDB" id="10582531at2759"/>
<evidence type="ECO:0000313" key="3">
    <source>
        <dbReference type="EnsemblMetazoa" id="CLYHEMP016342.1"/>
    </source>
</evidence>
<feature type="region of interest" description="Disordered" evidence="2">
    <location>
        <begin position="333"/>
        <end position="586"/>
    </location>
</feature>
<dbReference type="GeneID" id="136809182"/>
<organism evidence="3 4">
    <name type="scientific">Clytia hemisphaerica</name>
    <dbReference type="NCBI Taxonomy" id="252671"/>
    <lineage>
        <taxon>Eukaryota</taxon>
        <taxon>Metazoa</taxon>
        <taxon>Cnidaria</taxon>
        <taxon>Hydrozoa</taxon>
        <taxon>Hydroidolina</taxon>
        <taxon>Leptothecata</taxon>
        <taxon>Obeliida</taxon>
        <taxon>Clytiidae</taxon>
        <taxon>Clytia</taxon>
    </lineage>
</organism>
<feature type="compositionally biased region" description="Basic and acidic residues" evidence="2">
    <location>
        <begin position="238"/>
        <end position="249"/>
    </location>
</feature>
<evidence type="ECO:0000313" key="4">
    <source>
        <dbReference type="Proteomes" id="UP000594262"/>
    </source>
</evidence>
<accession>A0A7M6DMJ2</accession>
<feature type="compositionally biased region" description="Polar residues" evidence="2">
    <location>
        <begin position="17"/>
        <end position="30"/>
    </location>
</feature>
<keyword evidence="4" id="KW-1185">Reference proteome</keyword>
<feature type="compositionally biased region" description="Basic and acidic residues" evidence="2">
    <location>
        <begin position="438"/>
        <end position="454"/>
    </location>
</feature>
<evidence type="ECO:0000256" key="2">
    <source>
        <dbReference type="SAM" id="MobiDB-lite"/>
    </source>
</evidence>
<feature type="compositionally biased region" description="Low complexity" evidence="2">
    <location>
        <begin position="63"/>
        <end position="77"/>
    </location>
</feature>
<feature type="coiled-coil region" evidence="1">
    <location>
        <begin position="278"/>
        <end position="322"/>
    </location>
</feature>
<dbReference type="RefSeq" id="XP_066921802.1">
    <property type="nucleotide sequence ID" value="XM_067065701.1"/>
</dbReference>
<dbReference type="EnsemblMetazoa" id="CLYHEMT016342.1">
    <property type="protein sequence ID" value="CLYHEMP016342.1"/>
    <property type="gene ID" value="CLYHEMG016342"/>
</dbReference>
<name>A0A7M6DMJ2_9CNID</name>
<feature type="region of interest" description="Disordered" evidence="2">
    <location>
        <begin position="43"/>
        <end position="211"/>
    </location>
</feature>
<feature type="compositionally biased region" description="Polar residues" evidence="2">
    <location>
        <begin position="389"/>
        <end position="401"/>
    </location>
</feature>
<sequence>MYKMSPESESLLKVADTSITASPTQEDTTTYVKLKDDDFIEAAGLQRSGKSGKKSSVEKLLEESLNTSESNENTVEEPSPPSPKHINGNHSNGAVDEDHVIGVKTTPERPQNLKSDEFIQDAGLSRTGNVPRKSSMERLLEDQLQTGETSPTTPTTPRSPHRYPMQRAQTIAVTSPTEEEKRRRLSSTSSTSSTDDLGKPRSRSTRKSSIYELKQIEAPTAIVGNRIASRTQHLFQQYEKDMSSHEAKPLPDINSNEETRTRRRSYERTVSTDDKTKVELAREAKARELEEIRRAYQERLILEEQEQEKERMERRQNQELKCSRELGDVKGRYLSVAEGDEKQPRVDSDGEEEIQLVDKNGDVIQKSGQKERVVSSSDGVKNIKARFGGQSTWQKSNNAASDTPAVDSNAVNSARNMFKNFDQQKDDQKSFNRPTSRKVRDPKELMEMRKKATYGDDDDIQDGVVKKSVVIDQEELASVDRKGALNKYKELESSNSNSDNQPKNRPKNRLLSDNDAQAQLGKRSDSLSSSVASSEQGDITVDVGYEGSVSPCSPTSEMSDDYISDTPKEEKVINDSAFEEAADQIE</sequence>
<dbReference type="Proteomes" id="UP000594262">
    <property type="component" value="Unplaced"/>
</dbReference>
<reference evidence="3" key="1">
    <citation type="submission" date="2021-01" db="UniProtKB">
        <authorList>
            <consortium name="EnsemblMetazoa"/>
        </authorList>
    </citation>
    <scope>IDENTIFICATION</scope>
</reference>
<feature type="region of interest" description="Disordered" evidence="2">
    <location>
        <begin position="1"/>
        <end position="30"/>
    </location>
</feature>
<proteinExistence type="predicted"/>